<dbReference type="CDD" id="cd00397">
    <property type="entry name" value="DNA_BRE_C"/>
    <property type="match status" value="1"/>
</dbReference>
<dbReference type="InterPro" id="IPR011010">
    <property type="entry name" value="DNA_brk_join_enz"/>
</dbReference>
<dbReference type="GO" id="GO:0006310">
    <property type="term" value="P:DNA recombination"/>
    <property type="evidence" value="ECO:0007669"/>
    <property type="project" value="UniProtKB-KW"/>
</dbReference>
<feature type="domain" description="Tyr recombinase" evidence="7">
    <location>
        <begin position="209"/>
        <end position="456"/>
    </location>
</feature>
<dbReference type="InterPro" id="IPR013762">
    <property type="entry name" value="Integrase-like_cat_sf"/>
</dbReference>
<dbReference type="PROSITE" id="PS51900">
    <property type="entry name" value="CB"/>
    <property type="match status" value="1"/>
</dbReference>
<keyword evidence="10" id="KW-1185">Reference proteome</keyword>
<keyword evidence="3 5" id="KW-0238">DNA-binding</keyword>
<comment type="similarity">
    <text evidence="1">Belongs to the 'phage' integrase family.</text>
</comment>
<name>A0A6L9SS37_9BIFI</name>
<evidence type="ECO:0000313" key="10">
    <source>
        <dbReference type="Proteomes" id="UP000483293"/>
    </source>
</evidence>
<dbReference type="Pfam" id="PF14659">
    <property type="entry name" value="Phage_int_SAM_3"/>
    <property type="match status" value="1"/>
</dbReference>
<dbReference type="PANTHER" id="PTHR30349">
    <property type="entry name" value="PHAGE INTEGRASE-RELATED"/>
    <property type="match status" value="1"/>
</dbReference>
<feature type="region of interest" description="Disordered" evidence="6">
    <location>
        <begin position="180"/>
        <end position="213"/>
    </location>
</feature>
<evidence type="ECO:0000256" key="2">
    <source>
        <dbReference type="ARBA" id="ARBA00022908"/>
    </source>
</evidence>
<reference evidence="9 10" key="1">
    <citation type="submission" date="2019-10" db="EMBL/GenBank/DDBJ databases">
        <title>Bifidobacterium from non-human primates.</title>
        <authorList>
            <person name="Modesto M."/>
        </authorList>
    </citation>
    <scope>NUCLEOTIDE SEQUENCE [LARGE SCALE GENOMIC DNA]</scope>
    <source>
        <strain evidence="9 10">SMA15</strain>
    </source>
</reference>
<dbReference type="GO" id="GO:0015074">
    <property type="term" value="P:DNA integration"/>
    <property type="evidence" value="ECO:0007669"/>
    <property type="project" value="UniProtKB-KW"/>
</dbReference>
<dbReference type="InterPro" id="IPR050090">
    <property type="entry name" value="Tyrosine_recombinase_XerCD"/>
</dbReference>
<accession>A0A6L9SS37</accession>
<evidence type="ECO:0000256" key="3">
    <source>
        <dbReference type="ARBA" id="ARBA00023125"/>
    </source>
</evidence>
<feature type="compositionally biased region" description="Basic and acidic residues" evidence="6">
    <location>
        <begin position="198"/>
        <end position="213"/>
    </location>
</feature>
<evidence type="ECO:0000256" key="6">
    <source>
        <dbReference type="SAM" id="MobiDB-lite"/>
    </source>
</evidence>
<feature type="domain" description="Core-binding (CB)" evidence="8">
    <location>
        <begin position="71"/>
        <end position="155"/>
    </location>
</feature>
<sequence length="475" mass="54306">MPRENRTGVIRPIKEIQTKTLSGGTVKTYVRYRAKVDGKWVTASSYRACESKITAALREKREWGMGLDRSTTLGEYMDQWLDLKQRDIKPNSYDSYKSIVNVHLAKYRKVKLADVTPSAAKRMLRNMRNLDGTEPSANRKLNAYNVLRQIFDSAVADRLIPTSPISSDLRPRTEAKLADVKTLPIHRKAPKPLPSEADSDKTDHRSGEQHRKAFTADEVRAMLRLSAEDVFTGTRFWWKLLTGMRQSEILGVTLDDLDLYRDRSLEHIDGPEVWTGTYTMNWKLEKLNKRHGCGEPNRQGVYPCGYKRPSSCPDAIWVVPDGYDMIPLRNSFALTPPKSQRGSIKPIIPQLGAAVHRYLEATKDIPNPYNLLFRTREGYPIDMRKDALAFRDLVRRAGIPDPDSRYGHECRRSVATFLFDEGVDPGIIKRLVGHSSIEMSDYYRDVPTSTLLESMERVGDKLDLKQIEWKDTDES</sequence>
<evidence type="ECO:0000256" key="1">
    <source>
        <dbReference type="ARBA" id="ARBA00008857"/>
    </source>
</evidence>
<dbReference type="PANTHER" id="PTHR30349:SF64">
    <property type="entry name" value="PROPHAGE INTEGRASE INTD-RELATED"/>
    <property type="match status" value="1"/>
</dbReference>
<proteinExistence type="inferred from homology"/>
<dbReference type="InterPro" id="IPR004107">
    <property type="entry name" value="Integrase_SAM-like_N"/>
</dbReference>
<dbReference type="Gene3D" id="1.10.443.10">
    <property type="entry name" value="Intergrase catalytic core"/>
    <property type="match status" value="1"/>
</dbReference>
<dbReference type="GO" id="GO:0003677">
    <property type="term" value="F:DNA binding"/>
    <property type="evidence" value="ECO:0007669"/>
    <property type="project" value="UniProtKB-UniRule"/>
</dbReference>
<dbReference type="InterPro" id="IPR010998">
    <property type="entry name" value="Integrase_recombinase_N"/>
</dbReference>
<keyword evidence="2" id="KW-0229">DNA integration</keyword>
<dbReference type="InterPro" id="IPR002104">
    <property type="entry name" value="Integrase_catalytic"/>
</dbReference>
<dbReference type="SUPFAM" id="SSF56349">
    <property type="entry name" value="DNA breaking-rejoining enzymes"/>
    <property type="match status" value="2"/>
</dbReference>
<evidence type="ECO:0000313" key="9">
    <source>
        <dbReference type="EMBL" id="NEG55397.1"/>
    </source>
</evidence>
<evidence type="ECO:0000259" key="7">
    <source>
        <dbReference type="PROSITE" id="PS51898"/>
    </source>
</evidence>
<dbReference type="Pfam" id="PF00589">
    <property type="entry name" value="Phage_integrase"/>
    <property type="match status" value="1"/>
</dbReference>
<dbReference type="PROSITE" id="PS51898">
    <property type="entry name" value="TYR_RECOMBINASE"/>
    <property type="match status" value="1"/>
</dbReference>
<evidence type="ECO:0000259" key="8">
    <source>
        <dbReference type="PROSITE" id="PS51900"/>
    </source>
</evidence>
<organism evidence="9 10">
    <name type="scientific">Bifidobacterium platyrrhinorum</name>
    <dbReference type="NCBI Taxonomy" id="2661628"/>
    <lineage>
        <taxon>Bacteria</taxon>
        <taxon>Bacillati</taxon>
        <taxon>Actinomycetota</taxon>
        <taxon>Actinomycetes</taxon>
        <taxon>Bifidobacteriales</taxon>
        <taxon>Bifidobacteriaceae</taxon>
        <taxon>Bifidobacterium</taxon>
    </lineage>
</organism>
<dbReference type="Gene3D" id="1.10.150.130">
    <property type="match status" value="1"/>
</dbReference>
<comment type="caution">
    <text evidence="9">The sequence shown here is derived from an EMBL/GenBank/DDBJ whole genome shotgun (WGS) entry which is preliminary data.</text>
</comment>
<dbReference type="InterPro" id="IPR044068">
    <property type="entry name" value="CB"/>
</dbReference>
<protein>
    <submittedName>
        <fullName evidence="9">Tyrosine-type recombinase/integrase</fullName>
    </submittedName>
</protein>
<evidence type="ECO:0000256" key="4">
    <source>
        <dbReference type="ARBA" id="ARBA00023172"/>
    </source>
</evidence>
<evidence type="ECO:0000256" key="5">
    <source>
        <dbReference type="PROSITE-ProRule" id="PRU01248"/>
    </source>
</evidence>
<dbReference type="AlphaFoldDB" id="A0A6L9SS37"/>
<keyword evidence="4" id="KW-0233">DNA recombination</keyword>
<dbReference type="RefSeq" id="WP_163197111.1">
    <property type="nucleotide sequence ID" value="NZ_WHZV01000005.1"/>
</dbReference>
<dbReference type="Proteomes" id="UP000483293">
    <property type="component" value="Unassembled WGS sequence"/>
</dbReference>
<gene>
    <name evidence="9" type="ORF">GFD21_06385</name>
</gene>
<dbReference type="EMBL" id="WHZV01000005">
    <property type="protein sequence ID" value="NEG55397.1"/>
    <property type="molecule type" value="Genomic_DNA"/>
</dbReference>